<dbReference type="NCBIfam" id="TIGR00594">
    <property type="entry name" value="polc"/>
    <property type="match status" value="1"/>
</dbReference>
<keyword evidence="8" id="KW-0239">DNA-directed DNA polymerase</keyword>
<sequence>MSYDFKSFVHLRVHSEFSIVDGIVRIEELINLVKDSNQPAVALTDLSNVFGIIKFYKTARASGIKPIIGCDVWLTNDKNRDRPFRILLLVCNQEGYLNLCSLLTKSFLCNQYNGRAELRKEWLSGNNGLIVLSGGPLGDIAYALEINNYALALDLANQWKLMFPDSFYIELQRVGFPGEDNYNHAALEIASKLNLPVVATHPIQFLRNSEFQSHEVRVCIAEGSHLSDSKRISRFRKEQYFLIQKKMFDLFSDIPSAIFNTIEIAKRCNLTLRLGVPNLPKFEIDSRYSLSDYLVSMAEAGLKKRLDFLGIDKINDDSKNAYYNRLREECVTINQMGFAGYFLIVQDFINWGKKNGVPVGPGRGSGAGSLVAYALGITDINPMDYDLLFERFLNPERVSMPDFDIDFCQDNRDRVIDYVKSKYGYDAVSQIATFGTFGAKAVIRDVGRVLGMPYSLCDGLSKLIPFSVSEQWTLSKVLDSDAVFKDRYEKEEEVRTLIDIAKPLEGLARNVGMHAGGVLIAPGKLTDFCPLYCQPGQENSVVSQFDKDDVESSGLVKFDFLGLRNLTVLDWSVKYVRQCNKGMDNFSIMSLPLDDKGTYDLLSKGNTVAVFQLESKGMRELLKRLKPSNFEDIIAVLALYRPGPLESGMVNDFVNRKHGLSSINYFHEDLESVLKSTYGVIVYQEQVMLISQIIGGYSLGGADLLRRAMGKKDPEEMSKHRVIFEKGAISNGYDSDLAIKLFDLMEKFAGYGFNKSHSAAYALIAYQTAWLKTHHPAEFFAATMSSDMDDTDKIQSIFHDAKKNNIKILPPDINLSEFRFNPVIDSSDGNNKIAIRYGLGAIKGTGKSAIEDIVKSRIDKGPFSDIFDFCYRMFKILNRRAIESLIKSGAFDSTNSNRSEVLASLNTALEIAEHRNTNINQSSLFEDDYEKEMPSLQQKKNNITEWDLLTKLTEEKTAMGYHFSGHLFEYWRDEVRQIVPNTLSKIRPSKQLQWVCGIIISIKIITTRRGKMVIALIDDETAQVEIVIYTDFYEKNKNDLREDNLIAAKVAVSDDAYSNNLRAIVEQIYSINDIRTYMSRAIRISTDSEIDLKLLRDLLENFCFKREQEKHLVPIYLAYTNLDSKFSCTVKLGDIWRVTVNNEFLSRLCSFIEGKGSVDIIY</sequence>
<dbReference type="CDD" id="cd04485">
    <property type="entry name" value="DnaE_OBF"/>
    <property type="match status" value="1"/>
</dbReference>
<dbReference type="InterPro" id="IPR004013">
    <property type="entry name" value="PHP_dom"/>
</dbReference>
<dbReference type="Pfam" id="PF07733">
    <property type="entry name" value="DNA_pol3_alpha"/>
    <property type="match status" value="1"/>
</dbReference>
<keyword evidence="12" id="KW-1185">Reference proteome</keyword>
<comment type="catalytic activity">
    <reaction evidence="9">
        <text>DNA(n) + a 2'-deoxyribonucleoside 5'-triphosphate = DNA(n+1) + diphosphate</text>
        <dbReference type="Rhea" id="RHEA:22508"/>
        <dbReference type="Rhea" id="RHEA-COMP:17339"/>
        <dbReference type="Rhea" id="RHEA-COMP:17340"/>
        <dbReference type="ChEBI" id="CHEBI:33019"/>
        <dbReference type="ChEBI" id="CHEBI:61560"/>
        <dbReference type="ChEBI" id="CHEBI:173112"/>
        <dbReference type="EC" id="2.7.7.7"/>
    </reaction>
</comment>
<evidence type="ECO:0000256" key="2">
    <source>
        <dbReference type="ARBA" id="ARBA00012417"/>
    </source>
</evidence>
<evidence type="ECO:0000256" key="6">
    <source>
        <dbReference type="ARBA" id="ARBA00022695"/>
    </source>
</evidence>
<dbReference type="HOGENOM" id="CLU_001600_0_0_4"/>
<keyword evidence="6 11" id="KW-0548">Nucleotidyltransferase</keyword>
<gene>
    <name evidence="11" type="ORF">ST1E_0470</name>
</gene>
<dbReference type="InterPro" id="IPR003141">
    <property type="entry name" value="Pol/His_phosphatase_N"/>
</dbReference>
<dbReference type="OrthoDB" id="9803237at2"/>
<keyword evidence="4" id="KW-0963">Cytoplasm</keyword>
<keyword evidence="5 11" id="KW-0808">Transferase</keyword>
<evidence type="ECO:0000256" key="7">
    <source>
        <dbReference type="ARBA" id="ARBA00022705"/>
    </source>
</evidence>
<dbReference type="SUPFAM" id="SSF89550">
    <property type="entry name" value="PHP domain-like"/>
    <property type="match status" value="1"/>
</dbReference>
<dbReference type="GO" id="GO:0008408">
    <property type="term" value="F:3'-5' exonuclease activity"/>
    <property type="evidence" value="ECO:0007669"/>
    <property type="project" value="InterPro"/>
</dbReference>
<dbReference type="PANTHER" id="PTHR32294:SF0">
    <property type="entry name" value="DNA POLYMERASE III SUBUNIT ALPHA"/>
    <property type="match status" value="1"/>
</dbReference>
<dbReference type="SMART" id="SM00481">
    <property type="entry name" value="POLIIIAc"/>
    <property type="match status" value="1"/>
</dbReference>
<dbReference type="InterPro" id="IPR004805">
    <property type="entry name" value="DnaE2/DnaE/PolC"/>
</dbReference>
<dbReference type="InterPro" id="IPR040982">
    <property type="entry name" value="DNA_pol3_finger"/>
</dbReference>
<evidence type="ECO:0000256" key="1">
    <source>
        <dbReference type="ARBA" id="ARBA00004496"/>
    </source>
</evidence>
<dbReference type="InterPro" id="IPR049821">
    <property type="entry name" value="PolIIIA_DnaE1_PHP"/>
</dbReference>
<dbReference type="Proteomes" id="UP000011658">
    <property type="component" value="Chromosome"/>
</dbReference>
<evidence type="ECO:0000256" key="4">
    <source>
        <dbReference type="ARBA" id="ARBA00022490"/>
    </source>
</evidence>
<evidence type="ECO:0000259" key="10">
    <source>
        <dbReference type="SMART" id="SM00481"/>
    </source>
</evidence>
<organism evidence="11 12">
    <name type="scientific">Candidatus Kinetoplastidibacterium galati TCC219</name>
    <dbReference type="NCBI Taxonomy" id="1208921"/>
    <lineage>
        <taxon>Bacteria</taxon>
        <taxon>Pseudomonadati</taxon>
        <taxon>Pseudomonadota</taxon>
        <taxon>Betaproteobacteria</taxon>
        <taxon>Candidatus Kinetoplastidibacterium</taxon>
    </lineage>
</organism>
<accession>M1LTN8</accession>
<dbReference type="AlphaFoldDB" id="M1LTN8"/>
<dbReference type="KEGG" id="kga:ST1E_0470"/>
<dbReference type="Pfam" id="PF14579">
    <property type="entry name" value="HHH_6"/>
    <property type="match status" value="1"/>
</dbReference>
<evidence type="ECO:0000256" key="8">
    <source>
        <dbReference type="ARBA" id="ARBA00022932"/>
    </source>
</evidence>
<dbReference type="InterPro" id="IPR011708">
    <property type="entry name" value="DNA_pol3_alpha_NTPase_dom"/>
</dbReference>
<dbReference type="EC" id="2.7.7.7" evidence="2"/>
<feature type="domain" description="Polymerase/histidinol phosphatase N-terminal" evidence="10">
    <location>
        <begin position="9"/>
        <end position="76"/>
    </location>
</feature>
<evidence type="ECO:0000256" key="9">
    <source>
        <dbReference type="ARBA" id="ARBA00049244"/>
    </source>
</evidence>
<dbReference type="GO" id="GO:0005737">
    <property type="term" value="C:cytoplasm"/>
    <property type="evidence" value="ECO:0007669"/>
    <property type="project" value="UniProtKB-SubCell"/>
</dbReference>
<dbReference type="STRING" id="1208921.ST1E_0470"/>
<keyword evidence="7" id="KW-0235">DNA replication</keyword>
<reference evidence="11 12" key="1">
    <citation type="journal article" date="2013" name="Genome Biol. Evol.">
        <title>Genome evolution and phylogenomic analysis of candidatus kinetoplastibacterium, the betaproteobacterial endosymbionts of strigomonas and angomonas.</title>
        <authorList>
            <person name="Alves J.M."/>
            <person name="Serrano M.G."/>
            <person name="Maia da Silva F."/>
            <person name="Voegtly L.J."/>
            <person name="Matveyev A.V."/>
            <person name="Teixeira M.M."/>
            <person name="Camargo E.P."/>
            <person name="Buck G.A."/>
        </authorList>
    </citation>
    <scope>NUCLEOTIDE SEQUENCE [LARGE SCALE GENOMIC DNA]</scope>
    <source>
        <strain evidence="11 12">TCC219</strain>
    </source>
</reference>
<comment type="subcellular location">
    <subcellularLocation>
        <location evidence="1">Cytoplasm</location>
    </subcellularLocation>
</comment>
<dbReference type="Pfam" id="PF02811">
    <property type="entry name" value="PHP"/>
    <property type="match status" value="1"/>
</dbReference>
<name>M1LTN8_9PROT</name>
<dbReference type="RefSeq" id="WP_015389392.1">
    <property type="nucleotide sequence ID" value="NC_020284.1"/>
</dbReference>
<dbReference type="Gene3D" id="3.20.20.140">
    <property type="entry name" value="Metal-dependent hydrolases"/>
    <property type="match status" value="1"/>
</dbReference>
<dbReference type="InterPro" id="IPR016195">
    <property type="entry name" value="Pol/histidinol_Pase-like"/>
</dbReference>
<protein>
    <recommendedName>
        <fullName evidence="3">DNA polymerase III subunit alpha</fullName>
        <ecNumber evidence="2">2.7.7.7</ecNumber>
    </recommendedName>
</protein>
<dbReference type="NCBIfam" id="NF004226">
    <property type="entry name" value="PRK05673.1"/>
    <property type="match status" value="1"/>
</dbReference>
<evidence type="ECO:0000313" key="12">
    <source>
        <dbReference type="Proteomes" id="UP000011658"/>
    </source>
</evidence>
<dbReference type="InterPro" id="IPR041931">
    <property type="entry name" value="DNA_pol3_alpha_thumb_dom"/>
</dbReference>
<proteinExistence type="predicted"/>
<dbReference type="eggNOG" id="COG0587">
    <property type="taxonomic scope" value="Bacteria"/>
</dbReference>
<dbReference type="InterPro" id="IPR029460">
    <property type="entry name" value="DNAPol_HHH"/>
</dbReference>
<dbReference type="PATRIC" id="fig|1208921.3.peg.185"/>
<evidence type="ECO:0000256" key="5">
    <source>
        <dbReference type="ARBA" id="ARBA00022679"/>
    </source>
</evidence>
<dbReference type="GO" id="GO:0006260">
    <property type="term" value="P:DNA replication"/>
    <property type="evidence" value="ECO:0007669"/>
    <property type="project" value="UniProtKB-KW"/>
</dbReference>
<dbReference type="EMBL" id="CP003806">
    <property type="protein sequence ID" value="AGF48907.1"/>
    <property type="molecule type" value="Genomic_DNA"/>
</dbReference>
<dbReference type="Gene3D" id="1.10.150.870">
    <property type="match status" value="1"/>
</dbReference>
<dbReference type="PANTHER" id="PTHR32294">
    <property type="entry name" value="DNA POLYMERASE III SUBUNIT ALPHA"/>
    <property type="match status" value="1"/>
</dbReference>
<dbReference type="GO" id="GO:0003887">
    <property type="term" value="F:DNA-directed DNA polymerase activity"/>
    <property type="evidence" value="ECO:0007669"/>
    <property type="project" value="UniProtKB-KW"/>
</dbReference>
<dbReference type="CDD" id="cd07433">
    <property type="entry name" value="PHP_PolIIIA_DnaE1"/>
    <property type="match status" value="1"/>
</dbReference>
<evidence type="ECO:0000256" key="3">
    <source>
        <dbReference type="ARBA" id="ARBA00019114"/>
    </source>
</evidence>
<evidence type="ECO:0000313" key="11">
    <source>
        <dbReference type="EMBL" id="AGF48907.1"/>
    </source>
</evidence>
<dbReference type="Pfam" id="PF17657">
    <property type="entry name" value="DNA_pol3_finger"/>
    <property type="match status" value="1"/>
</dbReference>
<dbReference type="Gene3D" id="1.10.10.1600">
    <property type="entry name" value="Bacterial DNA polymerase III alpha subunit, thumb domain"/>
    <property type="match status" value="1"/>
</dbReference>